<name>A0ABT0IG61_9ACTN</name>
<comment type="caution">
    <text evidence="2">The sequence shown here is derived from an EMBL/GenBank/DDBJ whole genome shotgun (WGS) entry which is preliminary data.</text>
</comment>
<keyword evidence="3" id="KW-1185">Reference proteome</keyword>
<sequence>MDLLDWHRGRLSSRRLAVLVRHMPRDSALARALHGEAAEWQVGDYLLAAAVDHLAESNWMFATVNQDEDAEPLEYPVPVVRPGADDGAGDGTGGEQAEETGPPVAAGPGPAELLHFFR</sequence>
<proteinExistence type="predicted"/>
<dbReference type="EMBL" id="JALPTH010000025">
    <property type="protein sequence ID" value="MCK8680320.1"/>
    <property type="molecule type" value="Genomic_DNA"/>
</dbReference>
<evidence type="ECO:0000313" key="2">
    <source>
        <dbReference type="EMBL" id="MCK8680320.1"/>
    </source>
</evidence>
<dbReference type="Proteomes" id="UP001522868">
    <property type="component" value="Unassembled WGS sequence"/>
</dbReference>
<dbReference type="RefSeq" id="WP_248636128.1">
    <property type="nucleotide sequence ID" value="NZ_JALPTH010000025.1"/>
</dbReference>
<protein>
    <submittedName>
        <fullName evidence="2">Uncharacterized protein</fullName>
    </submittedName>
</protein>
<evidence type="ECO:0000313" key="3">
    <source>
        <dbReference type="Proteomes" id="UP001522868"/>
    </source>
</evidence>
<accession>A0ABT0IG61</accession>
<feature type="region of interest" description="Disordered" evidence="1">
    <location>
        <begin position="78"/>
        <end position="118"/>
    </location>
</feature>
<organism evidence="2 3">
    <name type="scientific">Streptomyces lichenis</name>
    <dbReference type="NCBI Taxonomy" id="2306967"/>
    <lineage>
        <taxon>Bacteria</taxon>
        <taxon>Bacillati</taxon>
        <taxon>Actinomycetota</taxon>
        <taxon>Actinomycetes</taxon>
        <taxon>Kitasatosporales</taxon>
        <taxon>Streptomycetaceae</taxon>
        <taxon>Streptomyces</taxon>
    </lineage>
</organism>
<evidence type="ECO:0000256" key="1">
    <source>
        <dbReference type="SAM" id="MobiDB-lite"/>
    </source>
</evidence>
<reference evidence="2 3" key="1">
    <citation type="submission" date="2022-04" db="EMBL/GenBank/DDBJ databases">
        <title>Streptomyces sp. nov. LCR6-01 isolated from Lichen of Dirinaria sp.</title>
        <authorList>
            <person name="Kanchanasin P."/>
            <person name="Tanasupawat S."/>
            <person name="Phongsopitanun W."/>
        </authorList>
    </citation>
    <scope>NUCLEOTIDE SEQUENCE [LARGE SCALE GENOMIC DNA]</scope>
    <source>
        <strain evidence="2 3">LCR6-01</strain>
    </source>
</reference>
<feature type="compositionally biased region" description="Low complexity" evidence="1">
    <location>
        <begin position="99"/>
        <end position="112"/>
    </location>
</feature>
<gene>
    <name evidence="2" type="ORF">M1O15_23570</name>
</gene>